<proteinExistence type="predicted"/>
<feature type="signal peptide" evidence="1">
    <location>
        <begin position="1"/>
        <end position="23"/>
    </location>
</feature>
<dbReference type="AlphaFoldDB" id="A0AAV1Z753"/>
<gene>
    <name evidence="2" type="ORF">LARSCL_LOCUS3282</name>
</gene>
<sequence length="183" mass="20390">MKVWRLKVLCTFFIHYFLSEGAAQNCVEDLDPVEFLCPDSRFLLKGMGSRSPFFGDVLSVSCTDANEQLYADEESVYTFFSPDGGFTLDARCPDENEIITRISMCLVDAHVQAVTISCSGIKDPDRIEEKYEETSQKMRDAFVNCGDNSAIQSISLADAGEGIITRITFGCLKISMPDSEILY</sequence>
<organism evidence="2 3">
    <name type="scientific">Larinioides sclopetarius</name>
    <dbReference type="NCBI Taxonomy" id="280406"/>
    <lineage>
        <taxon>Eukaryota</taxon>
        <taxon>Metazoa</taxon>
        <taxon>Ecdysozoa</taxon>
        <taxon>Arthropoda</taxon>
        <taxon>Chelicerata</taxon>
        <taxon>Arachnida</taxon>
        <taxon>Araneae</taxon>
        <taxon>Araneomorphae</taxon>
        <taxon>Entelegynae</taxon>
        <taxon>Araneoidea</taxon>
        <taxon>Araneidae</taxon>
        <taxon>Larinioides</taxon>
    </lineage>
</organism>
<evidence type="ECO:0000256" key="1">
    <source>
        <dbReference type="SAM" id="SignalP"/>
    </source>
</evidence>
<protein>
    <submittedName>
        <fullName evidence="2">Uncharacterized protein</fullName>
    </submittedName>
</protein>
<dbReference type="EMBL" id="CAXIEN010000024">
    <property type="protein sequence ID" value="CAL1266799.1"/>
    <property type="molecule type" value="Genomic_DNA"/>
</dbReference>
<keyword evidence="1" id="KW-0732">Signal</keyword>
<dbReference type="Proteomes" id="UP001497382">
    <property type="component" value="Unassembled WGS sequence"/>
</dbReference>
<accession>A0AAV1Z753</accession>
<comment type="caution">
    <text evidence="2">The sequence shown here is derived from an EMBL/GenBank/DDBJ whole genome shotgun (WGS) entry which is preliminary data.</text>
</comment>
<evidence type="ECO:0000313" key="3">
    <source>
        <dbReference type="Proteomes" id="UP001497382"/>
    </source>
</evidence>
<keyword evidence="3" id="KW-1185">Reference proteome</keyword>
<reference evidence="2 3" key="1">
    <citation type="submission" date="2024-04" db="EMBL/GenBank/DDBJ databases">
        <authorList>
            <person name="Rising A."/>
            <person name="Reimegard J."/>
            <person name="Sonavane S."/>
            <person name="Akerstrom W."/>
            <person name="Nylinder S."/>
            <person name="Hedman E."/>
            <person name="Kallberg Y."/>
        </authorList>
    </citation>
    <scope>NUCLEOTIDE SEQUENCE [LARGE SCALE GENOMIC DNA]</scope>
</reference>
<feature type="chain" id="PRO_5043976673" evidence="1">
    <location>
        <begin position="24"/>
        <end position="183"/>
    </location>
</feature>
<name>A0AAV1Z753_9ARAC</name>
<evidence type="ECO:0000313" key="2">
    <source>
        <dbReference type="EMBL" id="CAL1266799.1"/>
    </source>
</evidence>